<name>A0ABY6ZPP8_9BACL</name>
<gene>
    <name evidence="1" type="ORF">NZD89_14115</name>
</gene>
<sequence length="99" mass="11337">MGKVTHSRIKYGTELKCRKSKPQYSDTLLGTWDVLQGTNENLKELGISQSVIDFANLTRDEVVAGIPGPRPMPEDWSPKQHPQYHPFAQLLEEAKRRFE</sequence>
<dbReference type="Proteomes" id="UP001164761">
    <property type="component" value="Chromosome"/>
</dbReference>
<keyword evidence="2" id="KW-1185">Reference proteome</keyword>
<reference evidence="1" key="1">
    <citation type="submission" date="2022-08" db="EMBL/GenBank/DDBJ databases">
        <title>Alicyclobacillus fastidiosus DSM 17978, complete genome.</title>
        <authorList>
            <person name="Wang Q."/>
            <person name="Cai R."/>
            <person name="Wang Z."/>
        </authorList>
    </citation>
    <scope>NUCLEOTIDE SEQUENCE</scope>
    <source>
        <strain evidence="1">DSM 17978</strain>
    </source>
</reference>
<dbReference type="RefSeq" id="WP_268008315.1">
    <property type="nucleotide sequence ID" value="NZ_BSUT01000001.1"/>
</dbReference>
<proteinExistence type="predicted"/>
<evidence type="ECO:0000313" key="1">
    <source>
        <dbReference type="EMBL" id="WAH44422.1"/>
    </source>
</evidence>
<evidence type="ECO:0000313" key="2">
    <source>
        <dbReference type="Proteomes" id="UP001164761"/>
    </source>
</evidence>
<organism evidence="1 2">
    <name type="scientific">Alicyclobacillus fastidiosus</name>
    <dbReference type="NCBI Taxonomy" id="392011"/>
    <lineage>
        <taxon>Bacteria</taxon>
        <taxon>Bacillati</taxon>
        <taxon>Bacillota</taxon>
        <taxon>Bacilli</taxon>
        <taxon>Bacillales</taxon>
        <taxon>Alicyclobacillaceae</taxon>
        <taxon>Alicyclobacillus</taxon>
    </lineage>
</organism>
<dbReference type="EMBL" id="CP104067">
    <property type="protein sequence ID" value="WAH44422.1"/>
    <property type="molecule type" value="Genomic_DNA"/>
</dbReference>
<accession>A0ABY6ZPP8</accession>
<protein>
    <submittedName>
        <fullName evidence="1">Uncharacterized protein</fullName>
    </submittedName>
</protein>